<keyword evidence="2" id="KW-1185">Reference proteome</keyword>
<reference evidence="1 2" key="1">
    <citation type="submission" date="2013-02" db="EMBL/GenBank/DDBJ databases">
        <authorList>
            <person name="Genoscope - CEA"/>
        </authorList>
    </citation>
    <scope>NUCLEOTIDE SEQUENCE [LARGE SCALE GENOMIC DNA]</scope>
    <source>
        <strain evidence="1 2">STM 2683</strain>
    </source>
</reference>
<comment type="caution">
    <text evidence="1">The sequence shown here is derived from an EMBL/GenBank/DDBJ whole genome shotgun (WGS) entry which is preliminary data.</text>
</comment>
<accession>M5EQ38</accession>
<evidence type="ECO:0000313" key="1">
    <source>
        <dbReference type="EMBL" id="CCV06243.1"/>
    </source>
</evidence>
<name>M5EQ38_9HYPH</name>
<dbReference type="AlphaFoldDB" id="M5EQ38"/>
<sequence length="78" mass="8581">MRQMVPCDGIIHLAKAQRYRALDGRETVRKDFGFREKANEIMVLGTSSGPAVTFDFAAKSPSWSGDGTFRDSVGARSK</sequence>
<organism evidence="1 2">
    <name type="scientific">Mesorhizobium metallidurans STM 2683</name>
    <dbReference type="NCBI Taxonomy" id="1297569"/>
    <lineage>
        <taxon>Bacteria</taxon>
        <taxon>Pseudomonadati</taxon>
        <taxon>Pseudomonadota</taxon>
        <taxon>Alphaproteobacteria</taxon>
        <taxon>Hyphomicrobiales</taxon>
        <taxon>Phyllobacteriaceae</taxon>
        <taxon>Mesorhizobium</taxon>
    </lineage>
</organism>
<proteinExistence type="predicted"/>
<gene>
    <name evidence="1" type="ORF">MESS2_30044</name>
</gene>
<evidence type="ECO:0000313" key="2">
    <source>
        <dbReference type="Proteomes" id="UP000012062"/>
    </source>
</evidence>
<dbReference type="EMBL" id="CAUM01000095">
    <property type="protein sequence ID" value="CCV06243.1"/>
    <property type="molecule type" value="Genomic_DNA"/>
</dbReference>
<dbReference type="Proteomes" id="UP000012062">
    <property type="component" value="Unassembled WGS sequence"/>
</dbReference>
<protein>
    <submittedName>
        <fullName evidence="1">Uncharacterized protein</fullName>
    </submittedName>
</protein>